<evidence type="ECO:0000313" key="2">
    <source>
        <dbReference type="EMBL" id="QLG30185.1"/>
    </source>
</evidence>
<dbReference type="GeneID" id="56031486"/>
<feature type="compositionally biased region" description="Acidic residues" evidence="1">
    <location>
        <begin position="226"/>
        <end position="240"/>
    </location>
</feature>
<dbReference type="EMBL" id="CP058532">
    <property type="protein sequence ID" value="QLG30185.1"/>
    <property type="molecule type" value="Genomic_DNA"/>
</dbReference>
<keyword evidence="2" id="KW-0614">Plasmid</keyword>
<organism evidence="2 3">
    <name type="scientific">Halorarum halophilum</name>
    <dbReference type="NCBI Taxonomy" id="2743090"/>
    <lineage>
        <taxon>Archaea</taxon>
        <taxon>Methanobacteriati</taxon>
        <taxon>Methanobacteriota</taxon>
        <taxon>Stenosarchaea group</taxon>
        <taxon>Halobacteria</taxon>
        <taxon>Halobacteriales</taxon>
        <taxon>Haloferacaceae</taxon>
        <taxon>Halorarum</taxon>
    </lineage>
</organism>
<dbReference type="AlphaFoldDB" id="A0A7D5GF12"/>
<reference evidence="2 3" key="1">
    <citation type="submission" date="2020-07" db="EMBL/GenBank/DDBJ databases">
        <title>Gai3-2, isolated from salt lake.</title>
        <authorList>
            <person name="Cui H."/>
            <person name="Shi X."/>
        </authorList>
    </citation>
    <scope>NUCLEOTIDE SEQUENCE [LARGE SCALE GENOMIC DNA]</scope>
    <source>
        <strain evidence="2 3">Gai3-2</strain>
        <plasmid evidence="2 3">unnamed3</plasmid>
    </source>
</reference>
<accession>A0A7D5GF12</accession>
<proteinExistence type="predicted"/>
<feature type="region of interest" description="Disordered" evidence="1">
    <location>
        <begin position="219"/>
        <end position="240"/>
    </location>
</feature>
<evidence type="ECO:0000256" key="1">
    <source>
        <dbReference type="SAM" id="MobiDB-lite"/>
    </source>
</evidence>
<gene>
    <name evidence="2" type="ORF">HUG10_21595</name>
</gene>
<sequence length="240" mass="26482">MTTNIPALIREYIQDELRGVYTVSMVVLESVDMDAMRCTVSLKRDQDVIVDNVPIASTFARSDGYGIVVPVEPGETEGFILHVKEPLEDLIVDSGHQEITQQRQFSPVDAVFFPTIWNANDTTPAQNVGDYEQGEYLLAHPSDSLIRVKPDGRVIIEDSNGQTWTMDATTNETRFEHPSGPTLTIKNGEIDIEATQVKIGDLAQAVAVAVQQHTHNLRRCDGSTVDTDEPNEDGTDTLIS</sequence>
<protein>
    <recommendedName>
        <fullName evidence="4">Phage protein Gp138 N-terminal domain-containing protein</fullName>
    </recommendedName>
</protein>
<keyword evidence="3" id="KW-1185">Reference proteome</keyword>
<evidence type="ECO:0008006" key="4">
    <source>
        <dbReference type="Google" id="ProtNLM"/>
    </source>
</evidence>
<geneLocation type="plasmid" evidence="2 3">
    <name>unnamed3</name>
</geneLocation>
<dbReference type="KEGG" id="halg:HUG10_21595"/>
<evidence type="ECO:0000313" key="3">
    <source>
        <dbReference type="Proteomes" id="UP000509750"/>
    </source>
</evidence>
<dbReference type="OrthoDB" id="350866at2157"/>
<name>A0A7D5GF12_9EURY</name>
<dbReference type="RefSeq" id="WP_179171759.1">
    <property type="nucleotide sequence ID" value="NZ_CP058532.1"/>
</dbReference>
<dbReference type="Proteomes" id="UP000509750">
    <property type="component" value="Plasmid unnamed3"/>
</dbReference>